<keyword evidence="1" id="KW-1133">Transmembrane helix</keyword>
<dbReference type="Proteomes" id="UP000612055">
    <property type="component" value="Unassembled WGS sequence"/>
</dbReference>
<dbReference type="EMBL" id="JAEHOE010000211">
    <property type="protein sequence ID" value="KAG2482619.1"/>
    <property type="molecule type" value="Genomic_DNA"/>
</dbReference>
<keyword evidence="3" id="KW-1185">Reference proteome</keyword>
<keyword evidence="1" id="KW-0472">Membrane</keyword>
<accession>A0A836BPD3</accession>
<comment type="caution">
    <text evidence="2">The sequence shown here is derived from an EMBL/GenBank/DDBJ whole genome shotgun (WGS) entry which is preliminary data.</text>
</comment>
<organism evidence="2 3">
    <name type="scientific">Edaphochlamys debaryana</name>
    <dbReference type="NCBI Taxonomy" id="47281"/>
    <lineage>
        <taxon>Eukaryota</taxon>
        <taxon>Viridiplantae</taxon>
        <taxon>Chlorophyta</taxon>
        <taxon>core chlorophytes</taxon>
        <taxon>Chlorophyceae</taxon>
        <taxon>CS clade</taxon>
        <taxon>Chlamydomonadales</taxon>
        <taxon>Chlamydomonadales incertae sedis</taxon>
        <taxon>Edaphochlamys</taxon>
    </lineage>
</organism>
<protein>
    <submittedName>
        <fullName evidence="2">Uncharacterized protein</fullName>
    </submittedName>
</protein>
<feature type="transmembrane region" description="Helical" evidence="1">
    <location>
        <begin position="142"/>
        <end position="160"/>
    </location>
</feature>
<keyword evidence="1" id="KW-0812">Transmembrane</keyword>
<evidence type="ECO:0000256" key="1">
    <source>
        <dbReference type="SAM" id="Phobius"/>
    </source>
</evidence>
<sequence>MGDLCLFKDSTGVRGCAVMAVSLSLVSWLRTCLFRAARWGGPTRVLFGGGIREPDDSFYVGRRREPNVVVEMGYVRPRPRLLAALADWTAPVGPARVSIALSIDIDTPAGTPPGIEVMMQLEGQQRPSVTISCGAGSGCRSWALYDYTLFVPLAGVLYGAPRLTWVLAHVWLAVFVPLYSVTWGVLYAALDLLYGRRTILGVASACLRSLRGPWWGVVPLDTFKVRRVVFWELGVQHRIHTSC</sequence>
<feature type="transmembrane region" description="Helical" evidence="1">
    <location>
        <begin position="12"/>
        <end position="29"/>
    </location>
</feature>
<evidence type="ECO:0000313" key="2">
    <source>
        <dbReference type="EMBL" id="KAG2482619.1"/>
    </source>
</evidence>
<dbReference type="AlphaFoldDB" id="A0A836BPD3"/>
<feature type="transmembrane region" description="Helical" evidence="1">
    <location>
        <begin position="166"/>
        <end position="190"/>
    </location>
</feature>
<dbReference type="OrthoDB" id="533551at2759"/>
<reference evidence="2" key="1">
    <citation type="journal article" date="2020" name="bioRxiv">
        <title>Comparative genomics of Chlamydomonas.</title>
        <authorList>
            <person name="Craig R.J."/>
            <person name="Hasan A.R."/>
            <person name="Ness R.W."/>
            <person name="Keightley P.D."/>
        </authorList>
    </citation>
    <scope>NUCLEOTIDE SEQUENCE</scope>
    <source>
        <strain evidence="2">CCAP 11/70</strain>
    </source>
</reference>
<gene>
    <name evidence="2" type="ORF">HYH03_018461</name>
</gene>
<proteinExistence type="predicted"/>
<name>A0A836BPD3_9CHLO</name>
<evidence type="ECO:0000313" key="3">
    <source>
        <dbReference type="Proteomes" id="UP000612055"/>
    </source>
</evidence>